<dbReference type="PANTHER" id="PTHR43831">
    <property type="entry name" value="ISOBUTYRYL-COA DEHYDROGENASE"/>
    <property type="match status" value="1"/>
</dbReference>
<evidence type="ECO:0000313" key="10">
    <source>
        <dbReference type="Proteomes" id="UP001652504"/>
    </source>
</evidence>
<dbReference type="InterPro" id="IPR013786">
    <property type="entry name" value="AcylCoA_DH/ox_N"/>
</dbReference>
<dbReference type="PANTHER" id="PTHR43831:SF1">
    <property type="entry name" value="ISOBUTYRYL-COA DEHYDROGENASE, MITOCHONDRIAL"/>
    <property type="match status" value="1"/>
</dbReference>
<evidence type="ECO:0000313" key="9">
    <source>
        <dbReference type="EMBL" id="MCV2885235.1"/>
    </source>
</evidence>
<dbReference type="InterPro" id="IPR036250">
    <property type="entry name" value="AcylCo_DH-like_C"/>
</dbReference>
<name>A0ABT3A979_9ALTE</name>
<evidence type="ECO:0000256" key="5">
    <source>
        <dbReference type="RuleBase" id="RU362125"/>
    </source>
</evidence>
<evidence type="ECO:0000259" key="7">
    <source>
        <dbReference type="Pfam" id="PF02770"/>
    </source>
</evidence>
<dbReference type="Gene3D" id="1.10.540.10">
    <property type="entry name" value="Acyl-CoA dehydrogenase/oxidase, N-terminal domain"/>
    <property type="match status" value="1"/>
</dbReference>
<feature type="domain" description="Acyl-CoA oxidase/dehydrogenase middle" evidence="7">
    <location>
        <begin position="122"/>
        <end position="215"/>
    </location>
</feature>
<dbReference type="InterPro" id="IPR046373">
    <property type="entry name" value="Acyl-CoA_Oxase/DH_mid-dom_sf"/>
</dbReference>
<dbReference type="Pfam" id="PF02771">
    <property type="entry name" value="Acyl-CoA_dh_N"/>
    <property type="match status" value="1"/>
</dbReference>
<dbReference type="InterPro" id="IPR052547">
    <property type="entry name" value="Mito_Isobutyryl-CoADH"/>
</dbReference>
<dbReference type="InterPro" id="IPR006091">
    <property type="entry name" value="Acyl-CoA_Oxase/DH_mid-dom"/>
</dbReference>
<dbReference type="InterPro" id="IPR009100">
    <property type="entry name" value="AcylCoA_DH/oxidase_NM_dom_sf"/>
</dbReference>
<dbReference type="PIRSF" id="PIRSF016578">
    <property type="entry name" value="HsaA"/>
    <property type="match status" value="1"/>
</dbReference>
<evidence type="ECO:0000256" key="2">
    <source>
        <dbReference type="ARBA" id="ARBA00009347"/>
    </source>
</evidence>
<dbReference type="Gene3D" id="2.40.110.10">
    <property type="entry name" value="Butyryl-CoA Dehydrogenase, subunit A, domain 2"/>
    <property type="match status" value="1"/>
</dbReference>
<protein>
    <submittedName>
        <fullName evidence="9">Acyl-CoA dehydrogenase family protein</fullName>
    </submittedName>
</protein>
<dbReference type="EMBL" id="JAOWKX010000005">
    <property type="protein sequence ID" value="MCV2885235.1"/>
    <property type="molecule type" value="Genomic_DNA"/>
</dbReference>
<dbReference type="Pfam" id="PF00441">
    <property type="entry name" value="Acyl-CoA_dh_1"/>
    <property type="match status" value="1"/>
</dbReference>
<evidence type="ECO:0000256" key="4">
    <source>
        <dbReference type="ARBA" id="ARBA00022827"/>
    </source>
</evidence>
<keyword evidence="5" id="KW-0560">Oxidoreductase</keyword>
<feature type="domain" description="Acyl-CoA dehydrogenase/oxidase C-terminal" evidence="6">
    <location>
        <begin position="227"/>
        <end position="377"/>
    </location>
</feature>
<dbReference type="InterPro" id="IPR037069">
    <property type="entry name" value="AcylCoA_DH/ox_N_sf"/>
</dbReference>
<organism evidence="9 10">
    <name type="scientific">Fluctibacter corallii</name>
    <dbReference type="NCBI Taxonomy" id="2984329"/>
    <lineage>
        <taxon>Bacteria</taxon>
        <taxon>Pseudomonadati</taxon>
        <taxon>Pseudomonadota</taxon>
        <taxon>Gammaproteobacteria</taxon>
        <taxon>Alteromonadales</taxon>
        <taxon>Alteromonadaceae</taxon>
        <taxon>Fluctibacter</taxon>
    </lineage>
</organism>
<comment type="cofactor">
    <cofactor evidence="1 5">
        <name>FAD</name>
        <dbReference type="ChEBI" id="CHEBI:57692"/>
    </cofactor>
</comment>
<keyword evidence="10" id="KW-1185">Reference proteome</keyword>
<accession>A0ABT3A979</accession>
<dbReference type="RefSeq" id="WP_263712522.1">
    <property type="nucleotide sequence ID" value="NZ_JAOWKX010000005.1"/>
</dbReference>
<evidence type="ECO:0000259" key="8">
    <source>
        <dbReference type="Pfam" id="PF02771"/>
    </source>
</evidence>
<feature type="domain" description="Acyl-CoA dehydrogenase/oxidase N-terminal" evidence="8">
    <location>
        <begin position="6"/>
        <end position="117"/>
    </location>
</feature>
<reference evidence="9 10" key="1">
    <citation type="submission" date="2022-10" db="EMBL/GenBank/DDBJ databases">
        <title>Aestuariibacter sp. AA17 isolated from Montipora capitata coral fragment.</title>
        <authorList>
            <person name="Emsley S.A."/>
            <person name="Pfannmuller K.M."/>
            <person name="Loughran R.M."/>
            <person name="Shlafstein M."/>
            <person name="Papke E."/>
            <person name="Saw J.H."/>
            <person name="Ushijima B."/>
            <person name="Videau P."/>
        </authorList>
    </citation>
    <scope>NUCLEOTIDE SEQUENCE [LARGE SCALE GENOMIC DNA]</scope>
    <source>
        <strain evidence="9 10">AA17</strain>
    </source>
</reference>
<evidence type="ECO:0000259" key="6">
    <source>
        <dbReference type="Pfam" id="PF00441"/>
    </source>
</evidence>
<dbReference type="SUPFAM" id="SSF56645">
    <property type="entry name" value="Acyl-CoA dehydrogenase NM domain-like"/>
    <property type="match status" value="1"/>
</dbReference>
<keyword evidence="4 5" id="KW-0274">FAD</keyword>
<gene>
    <name evidence="9" type="ORF">OE749_11080</name>
</gene>
<sequence>MNFDLTEDQVAFAETARQFADQELTPNAAKWDKEHYFPKEVIQKAGELGFCGLYTPEEQGGLGLSRLDSSIIFEQLATGCTATTAMMTIHNMATWMIASWGTETAKEHWCPVLVTGEKLASYCLTEPGSGSDAASLRTTAKREGDHYVINGSKMFISGAGETDVLVVMVRTGGEGAAGISAVIVPADAEGIIYGKAEEKMGWNAQPTRLVTFENVKIPVDNLLGDEGQGFKFAMMGLDGGRINIATCSIGTAQAALDTAKTYMQERKQFGKPIAAFQALQFKIADMATELVAARQMVRLAAYKLDTQDAEKTAYCAMAKRFATDVGFNVCNEALQLHGGYGYIQEYPVERMVRDVRVHQILEGTNEIMRVIIGRRILAENAGDIL</sequence>
<dbReference type="Proteomes" id="UP001652504">
    <property type="component" value="Unassembled WGS sequence"/>
</dbReference>
<dbReference type="Gene3D" id="1.20.140.10">
    <property type="entry name" value="Butyryl-CoA Dehydrogenase, subunit A, domain 3"/>
    <property type="match status" value="1"/>
</dbReference>
<dbReference type="Pfam" id="PF02770">
    <property type="entry name" value="Acyl-CoA_dh_M"/>
    <property type="match status" value="1"/>
</dbReference>
<dbReference type="PROSITE" id="PS00072">
    <property type="entry name" value="ACYL_COA_DH_1"/>
    <property type="match status" value="1"/>
</dbReference>
<evidence type="ECO:0000256" key="1">
    <source>
        <dbReference type="ARBA" id="ARBA00001974"/>
    </source>
</evidence>
<dbReference type="InterPro" id="IPR009075">
    <property type="entry name" value="AcylCo_DH/oxidase_C"/>
</dbReference>
<keyword evidence="3 5" id="KW-0285">Flavoprotein</keyword>
<dbReference type="PROSITE" id="PS00073">
    <property type="entry name" value="ACYL_COA_DH_2"/>
    <property type="match status" value="1"/>
</dbReference>
<proteinExistence type="inferred from homology"/>
<dbReference type="InterPro" id="IPR006089">
    <property type="entry name" value="Acyl-CoA_DH_CS"/>
</dbReference>
<dbReference type="SUPFAM" id="SSF47203">
    <property type="entry name" value="Acyl-CoA dehydrogenase C-terminal domain-like"/>
    <property type="match status" value="1"/>
</dbReference>
<comment type="similarity">
    <text evidence="2 5">Belongs to the acyl-CoA dehydrogenase family.</text>
</comment>
<comment type="caution">
    <text evidence="9">The sequence shown here is derived from an EMBL/GenBank/DDBJ whole genome shotgun (WGS) entry which is preliminary data.</text>
</comment>
<evidence type="ECO:0000256" key="3">
    <source>
        <dbReference type="ARBA" id="ARBA00022630"/>
    </source>
</evidence>